<dbReference type="InterPro" id="IPR000515">
    <property type="entry name" value="MetI-like"/>
</dbReference>
<dbReference type="InterPro" id="IPR035906">
    <property type="entry name" value="MetI-like_sf"/>
</dbReference>
<dbReference type="PANTHER" id="PTHR42744">
    <property type="entry name" value="BINDING-PROTEIN-DEPENDENT TRANSPORT SYSTEMS INNER MEMBRANE COMPONENT"/>
    <property type="match status" value="1"/>
</dbReference>
<comment type="caution">
    <text evidence="7">The sequence shown here is derived from an EMBL/GenBank/DDBJ whole genome shotgun (WGS) entry which is preliminary data.</text>
</comment>
<evidence type="ECO:0000256" key="5">
    <source>
        <dbReference type="RuleBase" id="RU363032"/>
    </source>
</evidence>
<keyword evidence="5" id="KW-0813">Transport</keyword>
<organism evidence="7">
    <name type="scientific">Candidatus Berkiella aquae</name>
    <dbReference type="NCBI Taxonomy" id="295108"/>
    <lineage>
        <taxon>Bacteria</taxon>
        <taxon>Pseudomonadati</taxon>
        <taxon>Pseudomonadota</taxon>
        <taxon>Gammaproteobacteria</taxon>
        <taxon>Candidatus Berkiellales</taxon>
        <taxon>Candidatus Berkiellaceae</taxon>
        <taxon>Candidatus Berkiella</taxon>
    </lineage>
</organism>
<sequence>MPTKPHYGEPKSKITLPLNQWDLAILLLLFGLFASLIWGAQKMTLPYALGTQITISLSPEMLPGYAISTIIRMGIALFFSLLFTFTVGTLAAKNARAEKFILPFIDIMQSVPILGFLSITVLSFIYLFPGSRLGPECAAIFAIFTSQVWNMALSFYQSLRTIPKDLKEAADMFHLSPWQRFWRLEVPFATPSLIWNTMMSLSAGWFFVVASEAISVNNQNITLPGIGSYIMQATQQSDYAAISYVILTMFIVILVYDQLIFRPLITWSEKFKMEHNPDAETETWFLNLLQRAQITHHLMKLLARIRDLLTGPFFPKKAHNKRLPPRVRQALSWTAVTFWNSFLFIGIVGSIGMLGHFIYTKLTMGEVLHVCWLGLITAFKVTILIMLCSLVWVPIGVWIGLKPKVAKIMQPIAQFLAAFPANLVYPVLFMMIVSHNLNVNIWSAPLMILGTQWYILFNVIAGTSNLPQELHLVTQNYGVKGWLWWRKLILPGILPYYITGAMTAAGGCWNASVVADVVTWGGKTLHATGLGGYITQYTAVGDFARIGLGIAVMCLYVMIINRLVWRKLYDFAEERYQVG</sequence>
<feature type="transmembrane region" description="Helical" evidence="5">
    <location>
        <begin position="241"/>
        <end position="261"/>
    </location>
</feature>
<dbReference type="GO" id="GO:0005886">
    <property type="term" value="C:plasma membrane"/>
    <property type="evidence" value="ECO:0007669"/>
    <property type="project" value="UniProtKB-SubCell"/>
</dbReference>
<keyword evidence="4 5" id="KW-0472">Membrane</keyword>
<feature type="transmembrane region" description="Helical" evidence="5">
    <location>
        <begin position="104"/>
        <end position="126"/>
    </location>
</feature>
<keyword evidence="2 5" id="KW-0812">Transmembrane</keyword>
<protein>
    <submittedName>
        <fullName evidence="8">ABC transporter permease subunit</fullName>
    </submittedName>
    <submittedName>
        <fullName evidence="7">Bicarbonate transport system permease protein CmpB</fullName>
    </submittedName>
</protein>
<proteinExistence type="inferred from homology"/>
<dbReference type="PANTHER" id="PTHR42744:SF1">
    <property type="entry name" value="BINDING-PROTEIN-DEPENDENT TRANSPORT SYSTEMS INNER MEMBRANE COMPONENT"/>
    <property type="match status" value="1"/>
</dbReference>
<comment type="similarity">
    <text evidence="5">Belongs to the binding-protein-dependent transport system permease family.</text>
</comment>
<dbReference type="Gene3D" id="1.10.3720.10">
    <property type="entry name" value="MetI-like"/>
    <property type="match status" value="2"/>
</dbReference>
<keyword evidence="3 5" id="KW-1133">Transmembrane helix</keyword>
<keyword evidence="9" id="KW-1185">Reference proteome</keyword>
<feature type="transmembrane region" description="Helical" evidence="5">
    <location>
        <begin position="379"/>
        <end position="401"/>
    </location>
</feature>
<reference evidence="8" key="2">
    <citation type="journal article" date="2016" name="Genome Announc.">
        <title>Draft Genome Sequences of Two Novel Amoeba-Resistant Intranuclear Bacteria, 'Candidatus Berkiella cookevillensis' and 'Candidatus Berkiella aquae'.</title>
        <authorList>
            <person name="Mehari Y.T."/>
            <person name="Arivett B.A."/>
            <person name="Farone A.L."/>
            <person name="Gunderson J.H."/>
            <person name="Farone M.B."/>
        </authorList>
    </citation>
    <scope>NUCLEOTIDE SEQUENCE</scope>
    <source>
        <strain evidence="8">HT99</strain>
    </source>
</reference>
<feature type="transmembrane region" description="Helical" evidence="5">
    <location>
        <begin position="21"/>
        <end position="40"/>
    </location>
</feature>
<evidence type="ECO:0000259" key="6">
    <source>
        <dbReference type="PROSITE" id="PS50928"/>
    </source>
</evidence>
<evidence type="ECO:0000313" key="9">
    <source>
        <dbReference type="Proteomes" id="UP000051497"/>
    </source>
</evidence>
<evidence type="ECO:0000313" key="8">
    <source>
        <dbReference type="EMBL" id="MCS5710922.1"/>
    </source>
</evidence>
<dbReference type="GO" id="GO:0055085">
    <property type="term" value="P:transmembrane transport"/>
    <property type="evidence" value="ECO:0007669"/>
    <property type="project" value="InterPro"/>
</dbReference>
<feature type="transmembrane region" description="Helical" evidence="5">
    <location>
        <begin position="543"/>
        <end position="565"/>
    </location>
</feature>
<evidence type="ECO:0000256" key="3">
    <source>
        <dbReference type="ARBA" id="ARBA00022989"/>
    </source>
</evidence>
<dbReference type="RefSeq" id="WP_075066158.1">
    <property type="nucleotide sequence ID" value="NZ_LKAJ02000001.1"/>
</dbReference>
<feature type="domain" description="ABC transmembrane type-1" evidence="6">
    <location>
        <begin position="66"/>
        <end position="260"/>
    </location>
</feature>
<dbReference type="STRING" id="295108.HT99x_01530"/>
<name>A0A0Q9YV51_9GAMM</name>
<feature type="domain" description="ABC transmembrane type-1" evidence="6">
    <location>
        <begin position="378"/>
        <end position="564"/>
    </location>
</feature>
<feature type="transmembrane region" description="Helical" evidence="5">
    <location>
        <begin position="413"/>
        <end position="433"/>
    </location>
</feature>
<reference evidence="8" key="3">
    <citation type="submission" date="2021-06" db="EMBL/GenBank/DDBJ databases">
        <title>Genomic Description and Analysis of Intracellular Bacteria, Candidatus Berkiella cookevillensis and Candidatus Berkiella aquae.</title>
        <authorList>
            <person name="Kidane D.T."/>
            <person name="Mehari Y.T."/>
            <person name="Rice F.C."/>
            <person name="Arivett B.A."/>
            <person name="Farone A.L."/>
            <person name="Berk S.G."/>
            <person name="Farone M.B."/>
        </authorList>
    </citation>
    <scope>NUCLEOTIDE SEQUENCE</scope>
    <source>
        <strain evidence="8">HT99</strain>
    </source>
</reference>
<evidence type="ECO:0000256" key="2">
    <source>
        <dbReference type="ARBA" id="ARBA00022692"/>
    </source>
</evidence>
<feature type="transmembrane region" description="Helical" evidence="5">
    <location>
        <begin position="193"/>
        <end position="214"/>
    </location>
</feature>
<evidence type="ECO:0000313" key="7">
    <source>
        <dbReference type="EMBL" id="KRG21354.1"/>
    </source>
</evidence>
<feature type="transmembrane region" description="Helical" evidence="5">
    <location>
        <begin position="330"/>
        <end position="359"/>
    </location>
</feature>
<dbReference type="EMBL" id="LKAJ01000005">
    <property type="protein sequence ID" value="KRG21354.1"/>
    <property type="molecule type" value="Genomic_DNA"/>
</dbReference>
<dbReference type="SUPFAM" id="SSF161098">
    <property type="entry name" value="MetI-like"/>
    <property type="match status" value="2"/>
</dbReference>
<evidence type="ECO:0000256" key="4">
    <source>
        <dbReference type="ARBA" id="ARBA00023136"/>
    </source>
</evidence>
<dbReference type="CDD" id="cd06261">
    <property type="entry name" value="TM_PBP2"/>
    <property type="match status" value="2"/>
</dbReference>
<dbReference type="PROSITE" id="PS50928">
    <property type="entry name" value="ABC_TM1"/>
    <property type="match status" value="2"/>
</dbReference>
<feature type="transmembrane region" description="Helical" evidence="5">
    <location>
        <begin position="439"/>
        <end position="461"/>
    </location>
</feature>
<dbReference type="Pfam" id="PF00528">
    <property type="entry name" value="BPD_transp_1"/>
    <property type="match status" value="2"/>
</dbReference>
<dbReference type="EMBL" id="LKAJ02000001">
    <property type="protein sequence ID" value="MCS5710922.1"/>
    <property type="molecule type" value="Genomic_DNA"/>
</dbReference>
<comment type="subcellular location">
    <subcellularLocation>
        <location evidence="1 5">Cell membrane</location>
        <topology evidence="1 5">Multi-pass membrane protein</topology>
    </subcellularLocation>
</comment>
<feature type="transmembrane region" description="Helical" evidence="5">
    <location>
        <begin position="70"/>
        <end position="92"/>
    </location>
</feature>
<gene>
    <name evidence="7" type="primary">cmpB</name>
    <name evidence="8" type="ORF">HT99x_005730</name>
    <name evidence="7" type="ORF">HT99x_01530</name>
</gene>
<dbReference type="AlphaFoldDB" id="A0A0Q9YV51"/>
<dbReference type="PATRIC" id="fig|1590043.3.peg.1563"/>
<evidence type="ECO:0000256" key="1">
    <source>
        <dbReference type="ARBA" id="ARBA00004651"/>
    </source>
</evidence>
<reference evidence="7" key="1">
    <citation type="submission" date="2015-09" db="EMBL/GenBank/DDBJ databases">
        <title>Draft Genome Sequences of Two Novel Amoeba-resistant Intranuclear Bacteria, Candidatus Berkiella cookevillensis and Candidatus Berkiella aquae.</title>
        <authorList>
            <person name="Mehari Y.T."/>
            <person name="Arivett B.A."/>
            <person name="Farone A.L."/>
            <person name="Gunderson J.H."/>
            <person name="Farone M.B."/>
        </authorList>
    </citation>
    <scope>NUCLEOTIDE SEQUENCE [LARGE SCALE GENOMIC DNA]</scope>
    <source>
        <strain evidence="7">HT99</strain>
    </source>
</reference>
<accession>A0A0Q9YV51</accession>
<dbReference type="OrthoDB" id="9806809at2"/>
<dbReference type="Proteomes" id="UP000051497">
    <property type="component" value="Unassembled WGS sequence"/>
</dbReference>